<organism evidence="2 3">
    <name type="scientific">Rubus argutus</name>
    <name type="common">Southern blackberry</name>
    <dbReference type="NCBI Taxonomy" id="59490"/>
    <lineage>
        <taxon>Eukaryota</taxon>
        <taxon>Viridiplantae</taxon>
        <taxon>Streptophyta</taxon>
        <taxon>Embryophyta</taxon>
        <taxon>Tracheophyta</taxon>
        <taxon>Spermatophyta</taxon>
        <taxon>Magnoliopsida</taxon>
        <taxon>eudicotyledons</taxon>
        <taxon>Gunneridae</taxon>
        <taxon>Pentapetalae</taxon>
        <taxon>rosids</taxon>
        <taxon>fabids</taxon>
        <taxon>Rosales</taxon>
        <taxon>Rosaceae</taxon>
        <taxon>Rosoideae</taxon>
        <taxon>Rosoideae incertae sedis</taxon>
        <taxon>Rubus</taxon>
    </lineage>
</organism>
<accession>A0AAW1WE51</accession>
<evidence type="ECO:0000313" key="2">
    <source>
        <dbReference type="EMBL" id="KAK9922812.1"/>
    </source>
</evidence>
<dbReference type="Proteomes" id="UP001457282">
    <property type="component" value="Unassembled WGS sequence"/>
</dbReference>
<sequence>MTRRRAEGRRFRFGDYKGHSEKDKSRKNASLTTRRMQTRVMEAMRGISFAEVAPGLGGSVAKDEIPLSPEELFVLSIHIGVRLHM</sequence>
<gene>
    <name evidence="2" type="ORF">M0R45_031258</name>
</gene>
<comment type="caution">
    <text evidence="2">The sequence shown here is derived from an EMBL/GenBank/DDBJ whole genome shotgun (WGS) entry which is preliminary data.</text>
</comment>
<feature type="region of interest" description="Disordered" evidence="1">
    <location>
        <begin position="1"/>
        <end position="35"/>
    </location>
</feature>
<reference evidence="2 3" key="1">
    <citation type="journal article" date="2023" name="G3 (Bethesda)">
        <title>A chromosome-length genome assembly and annotation of blackberry (Rubus argutus, cv. 'Hillquist').</title>
        <authorList>
            <person name="Bruna T."/>
            <person name="Aryal R."/>
            <person name="Dudchenko O."/>
            <person name="Sargent D.J."/>
            <person name="Mead D."/>
            <person name="Buti M."/>
            <person name="Cavallini A."/>
            <person name="Hytonen T."/>
            <person name="Andres J."/>
            <person name="Pham M."/>
            <person name="Weisz D."/>
            <person name="Mascagni F."/>
            <person name="Usai G."/>
            <person name="Natali L."/>
            <person name="Bassil N."/>
            <person name="Fernandez G.E."/>
            <person name="Lomsadze A."/>
            <person name="Armour M."/>
            <person name="Olukolu B."/>
            <person name="Poorten T."/>
            <person name="Britton C."/>
            <person name="Davik J."/>
            <person name="Ashrafi H."/>
            <person name="Aiden E.L."/>
            <person name="Borodovsky M."/>
            <person name="Worthington M."/>
        </authorList>
    </citation>
    <scope>NUCLEOTIDE SEQUENCE [LARGE SCALE GENOMIC DNA]</scope>
    <source>
        <strain evidence="2">PI 553951</strain>
    </source>
</reference>
<keyword evidence="3" id="KW-1185">Reference proteome</keyword>
<dbReference type="AlphaFoldDB" id="A0AAW1WE51"/>
<protein>
    <submittedName>
        <fullName evidence="2">Uncharacterized protein</fullName>
    </submittedName>
</protein>
<evidence type="ECO:0000313" key="3">
    <source>
        <dbReference type="Proteomes" id="UP001457282"/>
    </source>
</evidence>
<feature type="compositionally biased region" description="Basic and acidic residues" evidence="1">
    <location>
        <begin position="1"/>
        <end position="26"/>
    </location>
</feature>
<dbReference type="EMBL" id="JBEDUW010000006">
    <property type="protein sequence ID" value="KAK9922812.1"/>
    <property type="molecule type" value="Genomic_DNA"/>
</dbReference>
<proteinExistence type="predicted"/>
<name>A0AAW1WE51_RUBAR</name>
<evidence type="ECO:0000256" key="1">
    <source>
        <dbReference type="SAM" id="MobiDB-lite"/>
    </source>
</evidence>